<evidence type="ECO:0000313" key="3">
    <source>
        <dbReference type="EMBL" id="ALS74430.1"/>
    </source>
</evidence>
<dbReference type="Proteomes" id="UP000067683">
    <property type="component" value="Chromosome"/>
</dbReference>
<comment type="function">
    <text evidence="2">Hydrolyzes RNA 2',3'-cyclic phosphodiester to an RNA 2'-phosphomonoester.</text>
</comment>
<evidence type="ECO:0000256" key="2">
    <source>
        <dbReference type="HAMAP-Rule" id="MF_01940"/>
    </source>
</evidence>
<feature type="active site" description="Proton acceptor" evidence="2">
    <location>
        <position position="125"/>
    </location>
</feature>
<dbReference type="RefSeq" id="WP_058381137.1">
    <property type="nucleotide sequence ID" value="NZ_CP013659.2"/>
</dbReference>
<dbReference type="AlphaFoldDB" id="A0A0U2YS65"/>
<reference evidence="3" key="1">
    <citation type="submission" date="2016-01" db="EMBL/GenBank/DDBJ databases">
        <title>Complete genome of Planococcus rifietoensis type strain M8.</title>
        <authorList>
            <person name="See-Too W.S."/>
        </authorList>
    </citation>
    <scope>NUCLEOTIDE SEQUENCE [LARGE SCALE GENOMIC DNA]</scope>
    <source>
        <strain evidence="3">M8</strain>
    </source>
</reference>
<dbReference type="PANTHER" id="PTHR35561">
    <property type="entry name" value="RNA 2',3'-CYCLIC PHOSPHODIESTERASE"/>
    <property type="match status" value="1"/>
</dbReference>
<sequence length="178" mass="20085">MSTHYFIGIRIPGQAAEKIGHARDSWELTTHKRLTPPADMHITLIFIGEDRFGELGEIAERLGQIDQVPFRLQVAGVKTFGNPETPRIVYAALSDNPELMALQQAVEQQLDPLQLATDPKPFVPHITLASRWKGGSLPENWQLEELEFAVDSFSLFEIHPRETPRYKEIQTYPLKGGA</sequence>
<dbReference type="KEGG" id="prt:AUC31_03765"/>
<dbReference type="GO" id="GO:0004113">
    <property type="term" value="F:2',3'-cyclic-nucleotide 3'-phosphodiesterase activity"/>
    <property type="evidence" value="ECO:0007669"/>
    <property type="project" value="InterPro"/>
</dbReference>
<comment type="catalytic activity">
    <reaction evidence="2">
        <text>a 3'-end 2',3'-cyclophospho-ribonucleotide-RNA + H2O = a 3'-end 2'-phospho-ribonucleotide-RNA + H(+)</text>
        <dbReference type="Rhea" id="RHEA:11828"/>
        <dbReference type="Rhea" id="RHEA-COMP:10464"/>
        <dbReference type="Rhea" id="RHEA-COMP:17353"/>
        <dbReference type="ChEBI" id="CHEBI:15377"/>
        <dbReference type="ChEBI" id="CHEBI:15378"/>
        <dbReference type="ChEBI" id="CHEBI:83064"/>
        <dbReference type="ChEBI" id="CHEBI:173113"/>
        <dbReference type="EC" id="3.1.4.58"/>
    </reaction>
</comment>
<comment type="similarity">
    <text evidence="2">Belongs to the 2H phosphoesterase superfamily. ThpR family.</text>
</comment>
<dbReference type="PANTHER" id="PTHR35561:SF1">
    <property type="entry name" value="RNA 2',3'-CYCLIC PHOSPHODIESTERASE"/>
    <property type="match status" value="1"/>
</dbReference>
<feature type="short sequence motif" description="HXTX 1" evidence="2">
    <location>
        <begin position="41"/>
        <end position="44"/>
    </location>
</feature>
<dbReference type="SUPFAM" id="SSF55144">
    <property type="entry name" value="LigT-like"/>
    <property type="match status" value="1"/>
</dbReference>
<keyword evidence="4" id="KW-1185">Reference proteome</keyword>
<dbReference type="InterPro" id="IPR004175">
    <property type="entry name" value="RNA_CPDase"/>
</dbReference>
<evidence type="ECO:0000313" key="4">
    <source>
        <dbReference type="Proteomes" id="UP000067683"/>
    </source>
</evidence>
<dbReference type="HAMAP" id="MF_01940">
    <property type="entry name" value="RNA_CPDase"/>
    <property type="match status" value="1"/>
</dbReference>
<name>A0A0U2YS65_9BACL</name>
<dbReference type="STRING" id="200991.AUC31_03765"/>
<dbReference type="OrthoDB" id="9789350at2"/>
<evidence type="ECO:0000256" key="1">
    <source>
        <dbReference type="ARBA" id="ARBA00022801"/>
    </source>
</evidence>
<dbReference type="InterPro" id="IPR009097">
    <property type="entry name" value="Cyclic_Pdiesterase"/>
</dbReference>
<dbReference type="NCBIfam" id="TIGR02258">
    <property type="entry name" value="2_5_ligase"/>
    <property type="match status" value="1"/>
</dbReference>
<dbReference type="EMBL" id="CP013659">
    <property type="protein sequence ID" value="ALS74430.1"/>
    <property type="molecule type" value="Genomic_DNA"/>
</dbReference>
<feature type="short sequence motif" description="HXTX 2" evidence="2">
    <location>
        <begin position="125"/>
        <end position="128"/>
    </location>
</feature>
<dbReference type="Gene3D" id="3.90.1140.10">
    <property type="entry name" value="Cyclic phosphodiesterase"/>
    <property type="match status" value="1"/>
</dbReference>
<feature type="active site" description="Proton donor" evidence="2">
    <location>
        <position position="41"/>
    </location>
</feature>
<keyword evidence="1 2" id="KW-0378">Hydrolase</keyword>
<gene>
    <name evidence="3" type="ORF">AUC31_03765</name>
</gene>
<dbReference type="EC" id="3.1.4.58" evidence="2"/>
<dbReference type="GO" id="GO:0008664">
    <property type="term" value="F:RNA 2',3'-cyclic 3'-phosphodiesterase activity"/>
    <property type="evidence" value="ECO:0007669"/>
    <property type="project" value="UniProtKB-EC"/>
</dbReference>
<dbReference type="Pfam" id="PF13563">
    <property type="entry name" value="2_5_RNA_ligase2"/>
    <property type="match status" value="1"/>
</dbReference>
<organism evidence="3 4">
    <name type="scientific">Planococcus rifietoensis</name>
    <dbReference type="NCBI Taxonomy" id="200991"/>
    <lineage>
        <taxon>Bacteria</taxon>
        <taxon>Bacillati</taxon>
        <taxon>Bacillota</taxon>
        <taxon>Bacilli</taxon>
        <taxon>Bacillales</taxon>
        <taxon>Caryophanaceae</taxon>
        <taxon>Planococcus</taxon>
    </lineage>
</organism>
<accession>A0A0U2YS65</accession>
<protein>
    <recommendedName>
        <fullName evidence="2">RNA 2',3'-cyclic phosphodiesterase</fullName>
        <shortName evidence="2">RNA 2',3'-CPDase</shortName>
        <ecNumber evidence="2">3.1.4.58</ecNumber>
    </recommendedName>
</protein>
<proteinExistence type="inferred from homology"/>